<dbReference type="EMBL" id="ACUZ02000003">
    <property type="protein sequence ID" value="EFB33513.1"/>
    <property type="molecule type" value="Genomic_DNA"/>
</dbReference>
<name>D1QMY7_9BACT</name>
<organism evidence="1 2">
    <name type="scientific">Segatella oris F0302</name>
    <dbReference type="NCBI Taxonomy" id="649760"/>
    <lineage>
        <taxon>Bacteria</taxon>
        <taxon>Pseudomonadati</taxon>
        <taxon>Bacteroidota</taxon>
        <taxon>Bacteroidia</taxon>
        <taxon>Bacteroidales</taxon>
        <taxon>Prevotellaceae</taxon>
        <taxon>Segatella</taxon>
    </lineage>
</organism>
<comment type="caution">
    <text evidence="1">The sequence shown here is derived from an EMBL/GenBank/DDBJ whole genome shotgun (WGS) entry which is preliminary data.</text>
</comment>
<evidence type="ECO:0000313" key="2">
    <source>
        <dbReference type="Proteomes" id="UP000004079"/>
    </source>
</evidence>
<dbReference type="Proteomes" id="UP000004079">
    <property type="component" value="Unassembled WGS sequence"/>
</dbReference>
<gene>
    <name evidence="1" type="ORF">HMPREF0971_00276</name>
</gene>
<proteinExistence type="predicted"/>
<dbReference type="STRING" id="649760.HMPREF0971_00276"/>
<dbReference type="HOGENOM" id="CLU_3139219_0_0_10"/>
<sequence>MLYIIDHQRYKPITSFIYHIDFITLIGKFPFGNRKIPLERYNKKLYLCK</sequence>
<dbReference type="AlphaFoldDB" id="D1QMY7"/>
<accession>D1QMY7</accession>
<evidence type="ECO:0000313" key="1">
    <source>
        <dbReference type="EMBL" id="EFB33513.1"/>
    </source>
</evidence>
<reference evidence="1 2" key="1">
    <citation type="submission" date="2009-11" db="EMBL/GenBank/DDBJ databases">
        <authorList>
            <person name="Weinstock G."/>
            <person name="Sodergren E."/>
            <person name="Clifton S."/>
            <person name="Fulton L."/>
            <person name="Fulton B."/>
            <person name="Courtney L."/>
            <person name="Fronick C."/>
            <person name="Harrison M."/>
            <person name="Strong C."/>
            <person name="Farmer C."/>
            <person name="Delahaunty K."/>
            <person name="Markovic C."/>
            <person name="Hall O."/>
            <person name="Minx P."/>
            <person name="Tomlinson C."/>
            <person name="Mitreva M."/>
            <person name="Nelson J."/>
            <person name="Hou S."/>
            <person name="Wollam A."/>
            <person name="Pepin K.H."/>
            <person name="Johnson M."/>
            <person name="Bhonagiri V."/>
            <person name="Nash W.E."/>
            <person name="Warren W."/>
            <person name="Chinwalla A."/>
            <person name="Mardis E.R."/>
            <person name="Wilson R.K."/>
        </authorList>
    </citation>
    <scope>NUCLEOTIDE SEQUENCE [LARGE SCALE GENOMIC DNA]</scope>
    <source>
        <strain evidence="1 2">F0302</strain>
    </source>
</reference>
<protein>
    <submittedName>
        <fullName evidence="1">Uncharacterized protein</fullName>
    </submittedName>
</protein>